<dbReference type="PANTHER" id="PTHR43047:SF72">
    <property type="entry name" value="OSMOSENSING HISTIDINE PROTEIN KINASE SLN1"/>
    <property type="match status" value="1"/>
</dbReference>
<evidence type="ECO:0000256" key="6">
    <source>
        <dbReference type="ARBA" id="ARBA00022777"/>
    </source>
</evidence>
<dbReference type="EC" id="2.7.13.3" evidence="3"/>
<evidence type="ECO:0000256" key="3">
    <source>
        <dbReference type="ARBA" id="ARBA00012438"/>
    </source>
</evidence>
<evidence type="ECO:0000256" key="4">
    <source>
        <dbReference type="ARBA" id="ARBA00022553"/>
    </source>
</evidence>
<feature type="region of interest" description="Disordered" evidence="9">
    <location>
        <begin position="436"/>
        <end position="455"/>
    </location>
</feature>
<keyword evidence="7" id="KW-0902">Two-component regulatory system</keyword>
<dbReference type="SUPFAM" id="SSF47384">
    <property type="entry name" value="Homodimeric domain of signal transducing histidine kinase"/>
    <property type="match status" value="1"/>
</dbReference>
<feature type="domain" description="Histidine kinase" evidence="10">
    <location>
        <begin position="211"/>
        <end position="425"/>
    </location>
</feature>
<dbReference type="SUPFAM" id="SSF52172">
    <property type="entry name" value="CheY-like"/>
    <property type="match status" value="1"/>
</dbReference>
<dbReference type="EMBL" id="CADCVO010000425">
    <property type="protein sequence ID" value="CAA9508330.1"/>
    <property type="molecule type" value="Genomic_DNA"/>
</dbReference>
<dbReference type="SUPFAM" id="SSF55874">
    <property type="entry name" value="ATPase domain of HSP90 chaperone/DNA topoisomerase II/histidine kinase"/>
    <property type="match status" value="1"/>
</dbReference>
<dbReference type="GO" id="GO:0000155">
    <property type="term" value="F:phosphorelay sensor kinase activity"/>
    <property type="evidence" value="ECO:0007669"/>
    <property type="project" value="InterPro"/>
</dbReference>
<dbReference type="PRINTS" id="PR00344">
    <property type="entry name" value="BCTRLSENSOR"/>
</dbReference>
<evidence type="ECO:0000259" key="11">
    <source>
        <dbReference type="PROSITE" id="PS50110"/>
    </source>
</evidence>
<dbReference type="InterPro" id="IPR019278">
    <property type="entry name" value="DICT_dom"/>
</dbReference>
<evidence type="ECO:0000256" key="2">
    <source>
        <dbReference type="ARBA" id="ARBA00004236"/>
    </source>
</evidence>
<keyword evidence="6" id="KW-0418">Kinase</keyword>
<dbReference type="Gene3D" id="3.40.50.2300">
    <property type="match status" value="1"/>
</dbReference>
<dbReference type="InterPro" id="IPR005467">
    <property type="entry name" value="His_kinase_dom"/>
</dbReference>
<gene>
    <name evidence="12" type="ORF">AVDCRST_MAG13-2659</name>
</gene>
<dbReference type="Pfam" id="PF10069">
    <property type="entry name" value="DICT"/>
    <property type="match status" value="1"/>
</dbReference>
<feature type="modified residue" description="4-aspartylphosphate" evidence="8">
    <location>
        <position position="510"/>
    </location>
</feature>
<comment type="catalytic activity">
    <reaction evidence="1">
        <text>ATP + protein L-histidine = ADP + protein N-phospho-L-histidine.</text>
        <dbReference type="EC" id="2.7.13.3"/>
    </reaction>
</comment>
<dbReference type="Gene3D" id="1.10.287.130">
    <property type="match status" value="1"/>
</dbReference>
<organism evidence="12">
    <name type="scientific">uncultured Solirubrobacteraceae bacterium</name>
    <dbReference type="NCBI Taxonomy" id="1162706"/>
    <lineage>
        <taxon>Bacteria</taxon>
        <taxon>Bacillati</taxon>
        <taxon>Actinomycetota</taxon>
        <taxon>Thermoleophilia</taxon>
        <taxon>Solirubrobacterales</taxon>
        <taxon>Solirubrobacteraceae</taxon>
        <taxon>environmental samples</taxon>
    </lineage>
</organism>
<feature type="compositionally biased region" description="Gly residues" evidence="9">
    <location>
        <begin position="440"/>
        <end position="452"/>
    </location>
</feature>
<dbReference type="GO" id="GO:0005886">
    <property type="term" value="C:plasma membrane"/>
    <property type="evidence" value="ECO:0007669"/>
    <property type="project" value="UniProtKB-SubCell"/>
</dbReference>
<sequence length="578" mass="61275">MASKGTMVVTSHLIEELVATSPERAVLVSGFQHGRNWAVERDRYLDLAGHHDVIAVFAGQAPPAAWEVEHVGIRLDDGDPLTQEWFVLALGPGLAVTLCGLDSGDRLDSRGEPPADDSDRLFEVLWSFDPDVAQAALGVVLDAVERSAPDRVGEVREALDRVPADRVDAREVAHSADALVAGLVTRLEAARAREVAAVRRATEAKNRFLSRMSHELRTPLNAILGFTQLLQLEDDGRHGESLHHIAQAGEHLVGLIDEVLDISRIEEGELRLRPEEIDLAVLLDDALALVGAQAAERGLRVERRVDPDLRLHADPQRLRQILINLLSNAVKYNVPGGEVGVVATRNGEGDGIRVAVTDTGPGIAAADAELLFVPFERLGPTSGVPGTGLGLTISQRLAVAMGGRIEVDSRPGRGSTFTLALPHGLSAAQDGGMLPAAAGGPRGADAGPGAGRDPGEDRVDVVYVEDNASNVLLVERTLARHAALRVEAVRTVAGAADRIRALRPSLVLLDLDLPDGDGGEVLAALRADPATRDLPVVIVSSDATDLARTRLAAAGASEFLTKPIDLRRLLDAVRAALA</sequence>
<feature type="domain" description="Response regulatory" evidence="11">
    <location>
        <begin position="460"/>
        <end position="577"/>
    </location>
</feature>
<name>A0A6J4SY76_9ACTN</name>
<proteinExistence type="predicted"/>
<dbReference type="InterPro" id="IPR011006">
    <property type="entry name" value="CheY-like_superfamily"/>
</dbReference>
<dbReference type="GO" id="GO:0009927">
    <property type="term" value="F:histidine phosphotransfer kinase activity"/>
    <property type="evidence" value="ECO:0007669"/>
    <property type="project" value="TreeGrafter"/>
</dbReference>
<dbReference type="InterPro" id="IPR036097">
    <property type="entry name" value="HisK_dim/P_sf"/>
</dbReference>
<evidence type="ECO:0000256" key="9">
    <source>
        <dbReference type="SAM" id="MobiDB-lite"/>
    </source>
</evidence>
<accession>A0A6J4SY76</accession>
<evidence type="ECO:0000256" key="8">
    <source>
        <dbReference type="PROSITE-ProRule" id="PRU00169"/>
    </source>
</evidence>
<keyword evidence="4 8" id="KW-0597">Phosphoprotein</keyword>
<evidence type="ECO:0000256" key="7">
    <source>
        <dbReference type="ARBA" id="ARBA00023012"/>
    </source>
</evidence>
<dbReference type="CDD" id="cd00082">
    <property type="entry name" value="HisKA"/>
    <property type="match status" value="1"/>
</dbReference>
<dbReference type="Gene3D" id="3.30.565.10">
    <property type="entry name" value="Histidine kinase-like ATPase, C-terminal domain"/>
    <property type="match status" value="1"/>
</dbReference>
<dbReference type="InterPro" id="IPR003594">
    <property type="entry name" value="HATPase_dom"/>
</dbReference>
<evidence type="ECO:0000259" key="10">
    <source>
        <dbReference type="PROSITE" id="PS50109"/>
    </source>
</evidence>
<dbReference type="AlphaFoldDB" id="A0A6J4SY76"/>
<dbReference type="InterPro" id="IPR003661">
    <property type="entry name" value="HisK_dim/P_dom"/>
</dbReference>
<evidence type="ECO:0000256" key="5">
    <source>
        <dbReference type="ARBA" id="ARBA00022679"/>
    </source>
</evidence>
<dbReference type="Pfam" id="PF00072">
    <property type="entry name" value="Response_reg"/>
    <property type="match status" value="1"/>
</dbReference>
<keyword evidence="5" id="KW-0808">Transferase</keyword>
<comment type="subcellular location">
    <subcellularLocation>
        <location evidence="2">Cell membrane</location>
    </subcellularLocation>
</comment>
<dbReference type="Pfam" id="PF00512">
    <property type="entry name" value="HisKA"/>
    <property type="match status" value="1"/>
</dbReference>
<dbReference type="InterPro" id="IPR001789">
    <property type="entry name" value="Sig_transdc_resp-reg_receiver"/>
</dbReference>
<dbReference type="CDD" id="cd16922">
    <property type="entry name" value="HATPase_EvgS-ArcB-TorS-like"/>
    <property type="match status" value="1"/>
</dbReference>
<dbReference type="SMART" id="SM00448">
    <property type="entry name" value="REC"/>
    <property type="match status" value="1"/>
</dbReference>
<evidence type="ECO:0000256" key="1">
    <source>
        <dbReference type="ARBA" id="ARBA00000085"/>
    </source>
</evidence>
<dbReference type="SMART" id="SM00388">
    <property type="entry name" value="HisKA"/>
    <property type="match status" value="1"/>
</dbReference>
<dbReference type="InterPro" id="IPR036890">
    <property type="entry name" value="HATPase_C_sf"/>
</dbReference>
<dbReference type="InterPro" id="IPR004358">
    <property type="entry name" value="Sig_transdc_His_kin-like_C"/>
</dbReference>
<evidence type="ECO:0000313" key="12">
    <source>
        <dbReference type="EMBL" id="CAA9508330.1"/>
    </source>
</evidence>
<dbReference type="PROSITE" id="PS50109">
    <property type="entry name" value="HIS_KIN"/>
    <property type="match status" value="1"/>
</dbReference>
<dbReference type="PANTHER" id="PTHR43047">
    <property type="entry name" value="TWO-COMPONENT HISTIDINE PROTEIN KINASE"/>
    <property type="match status" value="1"/>
</dbReference>
<dbReference type="Pfam" id="PF02518">
    <property type="entry name" value="HATPase_c"/>
    <property type="match status" value="1"/>
</dbReference>
<reference evidence="12" key="1">
    <citation type="submission" date="2020-02" db="EMBL/GenBank/DDBJ databases">
        <authorList>
            <person name="Meier V. D."/>
        </authorList>
    </citation>
    <scope>NUCLEOTIDE SEQUENCE</scope>
    <source>
        <strain evidence="12">AVDCRST_MAG13</strain>
    </source>
</reference>
<protein>
    <recommendedName>
        <fullName evidence="3">histidine kinase</fullName>
        <ecNumber evidence="3">2.7.13.3</ecNumber>
    </recommendedName>
</protein>
<dbReference type="PROSITE" id="PS50110">
    <property type="entry name" value="RESPONSE_REGULATORY"/>
    <property type="match status" value="1"/>
</dbReference>
<dbReference type="SMART" id="SM00387">
    <property type="entry name" value="HATPase_c"/>
    <property type="match status" value="1"/>
</dbReference>